<dbReference type="PIRSF" id="PIRSF000401">
    <property type="entry name" value="RPL11_MTase"/>
    <property type="match status" value="1"/>
</dbReference>
<keyword evidence="8" id="KW-1185">Reference proteome</keyword>
<evidence type="ECO:0000256" key="3">
    <source>
        <dbReference type="ARBA" id="ARBA00022603"/>
    </source>
</evidence>
<evidence type="ECO:0000256" key="4">
    <source>
        <dbReference type="ARBA" id="ARBA00022679"/>
    </source>
</evidence>
<dbReference type="GO" id="GO:0005737">
    <property type="term" value="C:cytoplasm"/>
    <property type="evidence" value="ECO:0007669"/>
    <property type="project" value="UniProtKB-SubCell"/>
</dbReference>
<dbReference type="PANTHER" id="PTHR43648">
    <property type="entry name" value="ELECTRON TRANSFER FLAVOPROTEIN BETA SUBUNIT LYSINE METHYLTRANSFERASE"/>
    <property type="match status" value="1"/>
</dbReference>
<evidence type="ECO:0000313" key="8">
    <source>
        <dbReference type="Proteomes" id="UP000601171"/>
    </source>
</evidence>
<dbReference type="SUPFAM" id="SSF53335">
    <property type="entry name" value="S-adenosyl-L-methionine-dependent methyltransferases"/>
    <property type="match status" value="1"/>
</dbReference>
<dbReference type="GO" id="GO:0005840">
    <property type="term" value="C:ribosome"/>
    <property type="evidence" value="ECO:0007669"/>
    <property type="project" value="UniProtKB-KW"/>
</dbReference>
<keyword evidence="3 6" id="KW-0489">Methyltransferase</keyword>
<dbReference type="InterPro" id="IPR029063">
    <property type="entry name" value="SAM-dependent_MTases_sf"/>
</dbReference>
<gene>
    <name evidence="6 7" type="primary">prmA</name>
    <name evidence="7" type="ORF">H8707_09055</name>
</gene>
<dbReference type="Proteomes" id="UP000601171">
    <property type="component" value="Unassembled WGS sequence"/>
</dbReference>
<comment type="catalytic activity">
    <reaction evidence="6">
        <text>L-lysyl-[protein] + 3 S-adenosyl-L-methionine = N(6),N(6),N(6)-trimethyl-L-lysyl-[protein] + 3 S-adenosyl-L-homocysteine + 3 H(+)</text>
        <dbReference type="Rhea" id="RHEA:54192"/>
        <dbReference type="Rhea" id="RHEA-COMP:9752"/>
        <dbReference type="Rhea" id="RHEA-COMP:13826"/>
        <dbReference type="ChEBI" id="CHEBI:15378"/>
        <dbReference type="ChEBI" id="CHEBI:29969"/>
        <dbReference type="ChEBI" id="CHEBI:57856"/>
        <dbReference type="ChEBI" id="CHEBI:59789"/>
        <dbReference type="ChEBI" id="CHEBI:61961"/>
    </reaction>
</comment>
<comment type="similarity">
    <text evidence="1 6">Belongs to the methyltransferase superfamily. PrmA family.</text>
</comment>
<feature type="binding site" evidence="6">
    <location>
        <position position="162"/>
    </location>
    <ligand>
        <name>S-adenosyl-L-methionine</name>
        <dbReference type="ChEBI" id="CHEBI:59789"/>
    </ligand>
</feature>
<comment type="subcellular location">
    <subcellularLocation>
        <location evidence="6">Cytoplasm</location>
    </subcellularLocation>
</comment>
<dbReference type="PANTHER" id="PTHR43648:SF1">
    <property type="entry name" value="ELECTRON TRANSFER FLAVOPROTEIN BETA SUBUNIT LYSINE METHYLTRANSFERASE"/>
    <property type="match status" value="1"/>
</dbReference>
<dbReference type="RefSeq" id="WP_262429843.1">
    <property type="nucleotide sequence ID" value="NZ_JACRTG010000019.1"/>
</dbReference>
<feature type="binding site" evidence="6">
    <location>
        <position position="183"/>
    </location>
    <ligand>
        <name>S-adenosyl-L-methionine</name>
        <dbReference type="ChEBI" id="CHEBI:59789"/>
    </ligand>
</feature>
<dbReference type="EMBL" id="JACRTG010000019">
    <property type="protein sequence ID" value="MBC8588388.1"/>
    <property type="molecule type" value="Genomic_DNA"/>
</dbReference>
<evidence type="ECO:0000313" key="7">
    <source>
        <dbReference type="EMBL" id="MBC8588388.1"/>
    </source>
</evidence>
<feature type="binding site" evidence="6">
    <location>
        <position position="205"/>
    </location>
    <ligand>
        <name>S-adenosyl-L-methionine</name>
        <dbReference type="ChEBI" id="CHEBI:59789"/>
    </ligand>
</feature>
<name>A0A926IL75_9FIRM</name>
<dbReference type="HAMAP" id="MF_00735">
    <property type="entry name" value="Methyltr_PrmA"/>
    <property type="match status" value="1"/>
</dbReference>
<dbReference type="InterPro" id="IPR004498">
    <property type="entry name" value="Ribosomal_PrmA_MeTrfase"/>
</dbReference>
<evidence type="ECO:0000256" key="1">
    <source>
        <dbReference type="ARBA" id="ARBA00009741"/>
    </source>
</evidence>
<dbReference type="GO" id="GO:0008276">
    <property type="term" value="F:protein methyltransferase activity"/>
    <property type="evidence" value="ECO:0007669"/>
    <property type="project" value="UniProtKB-UniRule"/>
</dbReference>
<keyword evidence="7" id="KW-0689">Ribosomal protein</keyword>
<proteinExistence type="inferred from homology"/>
<feature type="binding site" evidence="6">
    <location>
        <position position="248"/>
    </location>
    <ligand>
        <name>S-adenosyl-L-methionine</name>
        <dbReference type="ChEBI" id="CHEBI:59789"/>
    </ligand>
</feature>
<dbReference type="InterPro" id="IPR050078">
    <property type="entry name" value="Ribosomal_L11_MeTrfase_PrmA"/>
</dbReference>
<comment type="function">
    <text evidence="6">Methylates ribosomal protein L11.</text>
</comment>
<sequence length="315" mass="35059">MKWLEIQVKTTEENEDIVTDILYSAGATGLAIEDPHDIEKFSKTEDNWDFIDPNIIDLDFEGILIKAYFSESEDLLETVDFIRDNIEKAPLLLGNKPYGEVIISEIDDKDWAENWKKYYKPKEIGEKIVIKPSWESYQNISNKIVIELDPGMAFGTGTHETTMMCIQSLEKYISNNSKVYDVGCGSGILSIVAAKLGAKKVTAIDLDEVCIKVSNENIKINNVEEIVQVKKGNLLDVIDGKADIIVANIIAEVIVKLTSDLSSYLDKGGIFIASGIIIEKIPLVEMALAENGFKILDINQMNGWACMTASKVKVI</sequence>
<dbReference type="Pfam" id="PF06325">
    <property type="entry name" value="PrmA"/>
    <property type="match status" value="1"/>
</dbReference>
<dbReference type="CDD" id="cd02440">
    <property type="entry name" value="AdoMet_MTases"/>
    <property type="match status" value="1"/>
</dbReference>
<keyword evidence="5 6" id="KW-0949">S-adenosyl-L-methionine</keyword>
<keyword evidence="2 6" id="KW-0963">Cytoplasm</keyword>
<dbReference type="EC" id="2.1.1.-" evidence="6"/>
<accession>A0A926IL75</accession>
<evidence type="ECO:0000256" key="2">
    <source>
        <dbReference type="ARBA" id="ARBA00022490"/>
    </source>
</evidence>
<reference evidence="7" key="1">
    <citation type="submission" date="2020-08" db="EMBL/GenBank/DDBJ databases">
        <title>Genome public.</title>
        <authorList>
            <person name="Liu C."/>
            <person name="Sun Q."/>
        </authorList>
    </citation>
    <scope>NUCLEOTIDE SEQUENCE</scope>
    <source>
        <strain evidence="7">BX21</strain>
    </source>
</reference>
<dbReference type="GO" id="GO:0032259">
    <property type="term" value="P:methylation"/>
    <property type="evidence" value="ECO:0007669"/>
    <property type="project" value="UniProtKB-KW"/>
</dbReference>
<keyword evidence="7" id="KW-0687">Ribonucleoprotein</keyword>
<organism evidence="7 8">
    <name type="scientific">Paratissierella segnis</name>
    <dbReference type="NCBI Taxonomy" id="2763679"/>
    <lineage>
        <taxon>Bacteria</taxon>
        <taxon>Bacillati</taxon>
        <taxon>Bacillota</taxon>
        <taxon>Tissierellia</taxon>
        <taxon>Tissierellales</taxon>
        <taxon>Tissierellaceae</taxon>
        <taxon>Paratissierella</taxon>
    </lineage>
</organism>
<dbReference type="AlphaFoldDB" id="A0A926IL75"/>
<keyword evidence="4 6" id="KW-0808">Transferase</keyword>
<dbReference type="NCBIfam" id="TIGR00406">
    <property type="entry name" value="prmA"/>
    <property type="match status" value="1"/>
</dbReference>
<dbReference type="Gene3D" id="3.40.50.150">
    <property type="entry name" value="Vaccinia Virus protein VP39"/>
    <property type="match status" value="1"/>
</dbReference>
<comment type="caution">
    <text evidence="7">The sequence shown here is derived from an EMBL/GenBank/DDBJ whole genome shotgun (WGS) entry which is preliminary data.</text>
</comment>
<evidence type="ECO:0000256" key="6">
    <source>
        <dbReference type="HAMAP-Rule" id="MF_00735"/>
    </source>
</evidence>
<protein>
    <recommendedName>
        <fullName evidence="6">Ribosomal protein L11 methyltransferase</fullName>
        <shortName evidence="6">L11 Mtase</shortName>
        <ecNumber evidence="6">2.1.1.-</ecNumber>
    </recommendedName>
</protein>
<evidence type="ECO:0000256" key="5">
    <source>
        <dbReference type="ARBA" id="ARBA00022691"/>
    </source>
</evidence>